<dbReference type="PANTHER" id="PTHR32243:SF18">
    <property type="entry name" value="INNER MEMBRANE ABC TRANSPORTER PERMEASE PROTEIN YCJP"/>
    <property type="match status" value="1"/>
</dbReference>
<feature type="domain" description="ABC transmembrane type-1" evidence="8">
    <location>
        <begin position="88"/>
        <end position="279"/>
    </location>
</feature>
<dbReference type="PANTHER" id="PTHR32243">
    <property type="entry name" value="MALTOSE TRANSPORT SYSTEM PERMEASE-RELATED"/>
    <property type="match status" value="1"/>
</dbReference>
<feature type="transmembrane region" description="Helical" evidence="7">
    <location>
        <begin position="228"/>
        <end position="251"/>
    </location>
</feature>
<feature type="transmembrane region" description="Helical" evidence="7">
    <location>
        <begin position="87"/>
        <end position="111"/>
    </location>
</feature>
<dbReference type="OrthoDB" id="9815445at2"/>
<dbReference type="GO" id="GO:0005886">
    <property type="term" value="C:plasma membrane"/>
    <property type="evidence" value="ECO:0007669"/>
    <property type="project" value="UniProtKB-SubCell"/>
</dbReference>
<dbReference type="RefSeq" id="WP_110373677.1">
    <property type="nucleotide sequence ID" value="NZ_CAKNFM010000002.1"/>
</dbReference>
<feature type="transmembrane region" description="Helical" evidence="7">
    <location>
        <begin position="258"/>
        <end position="277"/>
    </location>
</feature>
<dbReference type="SUPFAM" id="SSF161098">
    <property type="entry name" value="MetI-like"/>
    <property type="match status" value="1"/>
</dbReference>
<feature type="transmembrane region" description="Helical" evidence="7">
    <location>
        <begin position="158"/>
        <end position="180"/>
    </location>
</feature>
<feature type="transmembrane region" description="Helical" evidence="7">
    <location>
        <begin position="62"/>
        <end position="81"/>
    </location>
</feature>
<dbReference type="InterPro" id="IPR050901">
    <property type="entry name" value="BP-dep_ABC_trans_perm"/>
</dbReference>
<dbReference type="EMBL" id="QJJK01000002">
    <property type="protein sequence ID" value="PXW63544.1"/>
    <property type="molecule type" value="Genomic_DNA"/>
</dbReference>
<dbReference type="Pfam" id="PF00528">
    <property type="entry name" value="BPD_transp_1"/>
    <property type="match status" value="1"/>
</dbReference>
<evidence type="ECO:0000256" key="7">
    <source>
        <dbReference type="RuleBase" id="RU363032"/>
    </source>
</evidence>
<dbReference type="Proteomes" id="UP000248021">
    <property type="component" value="Unassembled WGS sequence"/>
</dbReference>
<proteinExistence type="inferred from homology"/>
<organism evidence="9 10">
    <name type="scientific">Chelatococcus asaccharovorans</name>
    <dbReference type="NCBI Taxonomy" id="28210"/>
    <lineage>
        <taxon>Bacteria</taxon>
        <taxon>Pseudomonadati</taxon>
        <taxon>Pseudomonadota</taxon>
        <taxon>Alphaproteobacteria</taxon>
        <taxon>Hyphomicrobiales</taxon>
        <taxon>Chelatococcaceae</taxon>
        <taxon>Chelatococcus</taxon>
    </lineage>
</organism>
<evidence type="ECO:0000313" key="9">
    <source>
        <dbReference type="EMBL" id="PXW63544.1"/>
    </source>
</evidence>
<keyword evidence="4 7" id="KW-0812">Transmembrane</keyword>
<keyword evidence="2 7" id="KW-0813">Transport</keyword>
<accession>A0A2V3UEZ6</accession>
<sequence>MTLTSAPLNRDPDVTSHWHRRMFGRPGRLFEPLLILAGLLAILFALVYPMVFILLGSFKTQGGLLASATAFTWANYITLFTGGFGRFLVNSLVICVAATALSTLVSVNAAYVFSRFRFRGKGLIFGSVLFGQMFPWIVLVNPLFILLTQAGFTNSYTGMIFCYTAISIPFSVYMLTGYLATVPRELDEAALIDGASRYQVVWRIVFPVLMPGIVSTATYAFMLCWTEYLFALAFLTKPAVQTLPIGLYQLFGDDRADWGAVMAASVVTTIPTLLLFLPLQARLSSGLTAGAVK</sequence>
<evidence type="ECO:0000256" key="3">
    <source>
        <dbReference type="ARBA" id="ARBA00022475"/>
    </source>
</evidence>
<protein>
    <submittedName>
        <fullName evidence="9">Carbohydrate ABC transporter membrane protein 2 (CUT1 family)</fullName>
    </submittedName>
</protein>
<feature type="transmembrane region" description="Helical" evidence="7">
    <location>
        <begin position="33"/>
        <end position="55"/>
    </location>
</feature>
<evidence type="ECO:0000256" key="4">
    <source>
        <dbReference type="ARBA" id="ARBA00022692"/>
    </source>
</evidence>
<feature type="transmembrane region" description="Helical" evidence="7">
    <location>
        <begin position="123"/>
        <end position="146"/>
    </location>
</feature>
<keyword evidence="6 7" id="KW-0472">Membrane</keyword>
<dbReference type="PROSITE" id="PS50928">
    <property type="entry name" value="ABC_TM1"/>
    <property type="match status" value="1"/>
</dbReference>
<evidence type="ECO:0000256" key="5">
    <source>
        <dbReference type="ARBA" id="ARBA00022989"/>
    </source>
</evidence>
<gene>
    <name evidence="9" type="ORF">C7450_102460</name>
</gene>
<dbReference type="GO" id="GO:0055085">
    <property type="term" value="P:transmembrane transport"/>
    <property type="evidence" value="ECO:0007669"/>
    <property type="project" value="InterPro"/>
</dbReference>
<reference evidence="9 10" key="1">
    <citation type="submission" date="2018-05" db="EMBL/GenBank/DDBJ databases">
        <title>Genomic Encyclopedia of Type Strains, Phase IV (KMG-IV): sequencing the most valuable type-strain genomes for metagenomic binning, comparative biology and taxonomic classification.</title>
        <authorList>
            <person name="Goeker M."/>
        </authorList>
    </citation>
    <scope>NUCLEOTIDE SEQUENCE [LARGE SCALE GENOMIC DNA]</scope>
    <source>
        <strain evidence="9 10">DSM 6462</strain>
    </source>
</reference>
<keyword evidence="3" id="KW-1003">Cell membrane</keyword>
<keyword evidence="5 7" id="KW-1133">Transmembrane helix</keyword>
<evidence type="ECO:0000256" key="2">
    <source>
        <dbReference type="ARBA" id="ARBA00022448"/>
    </source>
</evidence>
<evidence type="ECO:0000259" key="8">
    <source>
        <dbReference type="PROSITE" id="PS50928"/>
    </source>
</evidence>
<dbReference type="InterPro" id="IPR035906">
    <property type="entry name" value="MetI-like_sf"/>
</dbReference>
<feature type="transmembrane region" description="Helical" evidence="7">
    <location>
        <begin position="200"/>
        <end position="222"/>
    </location>
</feature>
<comment type="similarity">
    <text evidence="7">Belongs to the binding-protein-dependent transport system permease family.</text>
</comment>
<comment type="caution">
    <text evidence="9">The sequence shown here is derived from an EMBL/GenBank/DDBJ whole genome shotgun (WGS) entry which is preliminary data.</text>
</comment>
<dbReference type="CDD" id="cd06261">
    <property type="entry name" value="TM_PBP2"/>
    <property type="match status" value="1"/>
</dbReference>
<name>A0A2V3UEZ6_9HYPH</name>
<dbReference type="InterPro" id="IPR000515">
    <property type="entry name" value="MetI-like"/>
</dbReference>
<dbReference type="Gene3D" id="1.10.3720.10">
    <property type="entry name" value="MetI-like"/>
    <property type="match status" value="1"/>
</dbReference>
<comment type="subcellular location">
    <subcellularLocation>
        <location evidence="1 7">Cell membrane</location>
        <topology evidence="1 7">Multi-pass membrane protein</topology>
    </subcellularLocation>
</comment>
<keyword evidence="10" id="KW-1185">Reference proteome</keyword>
<evidence type="ECO:0000256" key="6">
    <source>
        <dbReference type="ARBA" id="ARBA00023136"/>
    </source>
</evidence>
<evidence type="ECO:0000313" key="10">
    <source>
        <dbReference type="Proteomes" id="UP000248021"/>
    </source>
</evidence>
<evidence type="ECO:0000256" key="1">
    <source>
        <dbReference type="ARBA" id="ARBA00004651"/>
    </source>
</evidence>
<dbReference type="AlphaFoldDB" id="A0A2V3UEZ6"/>